<dbReference type="Gene3D" id="1.10.8.60">
    <property type="match status" value="1"/>
</dbReference>
<dbReference type="CDD" id="cd00009">
    <property type="entry name" value="AAA"/>
    <property type="match status" value="1"/>
</dbReference>
<sequence>MKNSLTLITGSSKTRQALSNQLTQLLEEYITINSYAIDEGEHKVFKDELILFSSEAVKAETEKFAQLSAKQIIVGKRTLNHENVDKLLRIEEGTKVLVVNDDFHSTVELIQSLYQLGINHLEYFPFKSDQLYYPDINLSVSPGETHLSPSYIKHVLDIGVRLFDISTILHIVEYFHFNDNIATLISEKYLRNIIELHRELFNAEQSVKKVNRHIQSVVNTVDDGILAIDGYKRITVLNDRIIKLFKLTKSNYEGRYIDEIIKEQNIRDFILNGTDESKFFSIDNIDIVIYRTYSHEDDRIVATFKSVNQAFEIEKTAQREFRKQGFYARYDFADIIGEDYTILECKRIATKLAKAEHPILIQGETGTGKELFAHAIHKQSNRKNGPFLAINCSAFTESLLESELFGYEDGTFTGAKKGGKQGLFEIADGGTIFLDEIGDISLNVQSHLLRVLQEQEIRRIGGRKIIPINVRIIAATNKDIHHKISDGSFRSDLYYRLNVLNLIIPPLRIRRTDIPLLVQHFISKSGKGVLIEEEALNELMGLNWLGNIRELKSVIDYMLTVCEGNTISQNDFPHYNYTENSEHPKRDPNQFELPTSVLEIEESITILEAIKNCNDLGKAASRDLISSSSEEKGRYLSPQQIRLRLEIMGNKGFITKGRGRAGTKITTNGIEYLHFLKATIQNKLLYDR</sequence>
<dbReference type="PROSITE" id="PS50045">
    <property type="entry name" value="SIGMA54_INTERACT_4"/>
    <property type="match status" value="1"/>
</dbReference>
<reference evidence="4 5" key="1">
    <citation type="submission" date="2022-04" db="EMBL/GenBank/DDBJ databases">
        <title>Mechanism of arsenic methylation and mitigation arsenic toxicity by Bacillus sp. LH14 from an Arsenic-Contaminated Paddy Soil.</title>
        <authorList>
            <person name="Wang D."/>
        </authorList>
    </citation>
    <scope>NUCLEOTIDE SEQUENCE [LARGE SCALE GENOMIC DNA]</scope>
    <source>
        <strain evidence="4 5">LH14</strain>
    </source>
</reference>
<dbReference type="Gene3D" id="3.30.450.20">
    <property type="entry name" value="PAS domain"/>
    <property type="match status" value="1"/>
</dbReference>
<keyword evidence="5" id="KW-1185">Reference proteome</keyword>
<keyword evidence="1" id="KW-0547">Nucleotide-binding</keyword>
<dbReference type="InterPro" id="IPR027417">
    <property type="entry name" value="P-loop_NTPase"/>
</dbReference>
<accession>A0ABY4JIZ8</accession>
<dbReference type="PROSITE" id="PS00675">
    <property type="entry name" value="SIGMA54_INTERACT_1"/>
    <property type="match status" value="1"/>
</dbReference>
<dbReference type="EMBL" id="CP096034">
    <property type="protein sequence ID" value="UPM52808.1"/>
    <property type="molecule type" value="Genomic_DNA"/>
</dbReference>
<dbReference type="InterPro" id="IPR002078">
    <property type="entry name" value="Sigma_54_int"/>
</dbReference>
<evidence type="ECO:0000256" key="2">
    <source>
        <dbReference type="ARBA" id="ARBA00022840"/>
    </source>
</evidence>
<keyword evidence="2" id="KW-0067">ATP-binding</keyword>
<proteinExistence type="predicted"/>
<dbReference type="RefSeq" id="WP_248266156.1">
    <property type="nucleotide sequence ID" value="NZ_CP096034.1"/>
</dbReference>
<dbReference type="Proteomes" id="UP000830639">
    <property type="component" value="Chromosome"/>
</dbReference>
<dbReference type="PANTHER" id="PTHR32071:SF57">
    <property type="entry name" value="C4-DICARBOXYLATE TRANSPORT TRANSCRIPTIONAL REGULATORY PROTEIN DCTD"/>
    <property type="match status" value="1"/>
</dbReference>
<protein>
    <submittedName>
        <fullName evidence="4">Sigma 54-interacting transcriptional regulator</fullName>
    </submittedName>
</protein>
<dbReference type="SMART" id="SM00382">
    <property type="entry name" value="AAA"/>
    <property type="match status" value="1"/>
</dbReference>
<feature type="domain" description="Sigma-54 factor interaction" evidence="3">
    <location>
        <begin position="335"/>
        <end position="560"/>
    </location>
</feature>
<dbReference type="InterPro" id="IPR025943">
    <property type="entry name" value="Sigma_54_int_dom_ATP-bd_2"/>
</dbReference>
<evidence type="ECO:0000259" key="3">
    <source>
        <dbReference type="PROSITE" id="PS50045"/>
    </source>
</evidence>
<gene>
    <name evidence="4" type="ORF">MY490_13310</name>
</gene>
<organism evidence="4 5">
    <name type="scientific">Gottfriedia acidiceleris</name>
    <dbReference type="NCBI Taxonomy" id="371036"/>
    <lineage>
        <taxon>Bacteria</taxon>
        <taxon>Bacillati</taxon>
        <taxon>Bacillota</taxon>
        <taxon>Bacilli</taxon>
        <taxon>Bacillales</taxon>
        <taxon>Bacillaceae</taxon>
        <taxon>Gottfriedia</taxon>
    </lineage>
</organism>
<evidence type="ECO:0000256" key="1">
    <source>
        <dbReference type="ARBA" id="ARBA00022741"/>
    </source>
</evidence>
<evidence type="ECO:0000313" key="4">
    <source>
        <dbReference type="EMBL" id="UPM52808.1"/>
    </source>
</evidence>
<dbReference type="InterPro" id="IPR025662">
    <property type="entry name" value="Sigma_54_int_dom_ATP-bd_1"/>
</dbReference>
<dbReference type="Pfam" id="PF25601">
    <property type="entry name" value="AAA_lid_14"/>
    <property type="match status" value="1"/>
</dbReference>
<dbReference type="InterPro" id="IPR003593">
    <property type="entry name" value="AAA+_ATPase"/>
</dbReference>
<evidence type="ECO:0000313" key="5">
    <source>
        <dbReference type="Proteomes" id="UP000830639"/>
    </source>
</evidence>
<dbReference type="PANTHER" id="PTHR32071">
    <property type="entry name" value="TRANSCRIPTIONAL REGULATORY PROTEIN"/>
    <property type="match status" value="1"/>
</dbReference>
<dbReference type="InterPro" id="IPR035965">
    <property type="entry name" value="PAS-like_dom_sf"/>
</dbReference>
<dbReference type="PROSITE" id="PS00676">
    <property type="entry name" value="SIGMA54_INTERACT_2"/>
    <property type="match status" value="1"/>
</dbReference>
<dbReference type="SUPFAM" id="SSF52540">
    <property type="entry name" value="P-loop containing nucleoside triphosphate hydrolases"/>
    <property type="match status" value="1"/>
</dbReference>
<name>A0ABY4JIZ8_9BACI</name>
<dbReference type="Gene3D" id="3.40.50.300">
    <property type="entry name" value="P-loop containing nucleotide triphosphate hydrolases"/>
    <property type="match status" value="1"/>
</dbReference>
<dbReference type="Pfam" id="PF00158">
    <property type="entry name" value="Sigma54_activat"/>
    <property type="match status" value="1"/>
</dbReference>
<dbReference type="InterPro" id="IPR058031">
    <property type="entry name" value="AAA_lid_NorR"/>
</dbReference>
<dbReference type="SUPFAM" id="SSF55785">
    <property type="entry name" value="PYP-like sensor domain (PAS domain)"/>
    <property type="match status" value="1"/>
</dbReference>